<dbReference type="InterPro" id="IPR000253">
    <property type="entry name" value="FHA_dom"/>
</dbReference>
<keyword evidence="2" id="KW-0723">Serine/threonine-protein kinase</keyword>
<evidence type="ECO:0000256" key="1">
    <source>
        <dbReference type="ARBA" id="ARBA00005575"/>
    </source>
</evidence>
<reference evidence="14" key="1">
    <citation type="submission" date="2022-12" db="EMBL/GenBank/DDBJ databases">
        <authorList>
            <person name="Petersen C."/>
        </authorList>
    </citation>
    <scope>NUCLEOTIDE SEQUENCE</scope>
    <source>
        <strain evidence="14">IBT 15544</strain>
    </source>
</reference>
<evidence type="ECO:0000256" key="10">
    <source>
        <dbReference type="PROSITE-ProRule" id="PRU10141"/>
    </source>
</evidence>
<feature type="compositionally biased region" description="Polar residues" evidence="11">
    <location>
        <begin position="765"/>
        <end position="779"/>
    </location>
</feature>
<dbReference type="PROSITE" id="PS00107">
    <property type="entry name" value="PROTEIN_KINASE_ATP"/>
    <property type="match status" value="1"/>
</dbReference>
<dbReference type="Gene3D" id="1.10.510.10">
    <property type="entry name" value="Transferase(Phosphotransferase) domain 1"/>
    <property type="match status" value="1"/>
</dbReference>
<dbReference type="PROSITE" id="PS50006">
    <property type="entry name" value="FHA_DOMAIN"/>
    <property type="match status" value="1"/>
</dbReference>
<evidence type="ECO:0000256" key="7">
    <source>
        <dbReference type="PIRSR" id="PIRSR630616-1"/>
    </source>
</evidence>
<dbReference type="PROSITE" id="PS50011">
    <property type="entry name" value="PROTEIN_KINASE_DOM"/>
    <property type="match status" value="1"/>
</dbReference>
<dbReference type="SUPFAM" id="SSF49879">
    <property type="entry name" value="SMAD/FHA domain"/>
    <property type="match status" value="1"/>
</dbReference>
<dbReference type="GeneID" id="83174468"/>
<dbReference type="AlphaFoldDB" id="A0A9W9NDS6"/>
<dbReference type="PROSITE" id="PS00108">
    <property type="entry name" value="PROTEIN_KINASE_ST"/>
    <property type="match status" value="1"/>
</dbReference>
<dbReference type="EMBL" id="JAPQKR010000004">
    <property type="protein sequence ID" value="KAJ5218006.1"/>
    <property type="molecule type" value="Genomic_DNA"/>
</dbReference>
<feature type="cross-link" description="Glycyl lysine isopeptide (Lys-Gly) (interchain with G-Cter in SUMO2)" evidence="9">
    <location>
        <position position="365"/>
    </location>
</feature>
<dbReference type="Gene3D" id="2.60.200.20">
    <property type="match status" value="1"/>
</dbReference>
<dbReference type="InterPro" id="IPR017441">
    <property type="entry name" value="Protein_kinase_ATP_BS"/>
</dbReference>
<accession>A0A9W9NDS6</accession>
<dbReference type="SUPFAM" id="SSF56112">
    <property type="entry name" value="Protein kinase-like (PK-like)"/>
    <property type="match status" value="1"/>
</dbReference>
<dbReference type="InterPro" id="IPR030616">
    <property type="entry name" value="Aur-like"/>
</dbReference>
<dbReference type="InterPro" id="IPR011009">
    <property type="entry name" value="Kinase-like_dom_sf"/>
</dbReference>
<feature type="compositionally biased region" description="Polar residues" evidence="11">
    <location>
        <begin position="1"/>
        <end position="10"/>
    </location>
</feature>
<dbReference type="PANTHER" id="PTHR24350">
    <property type="entry name" value="SERINE/THREONINE-PROTEIN KINASE IAL-RELATED"/>
    <property type="match status" value="1"/>
</dbReference>
<comment type="similarity">
    <text evidence="1">Belongs to the protein kinase superfamily. CAMK Ser/Thr protein kinase family. CHEK2 subfamily.</text>
</comment>
<evidence type="ECO:0000256" key="5">
    <source>
        <dbReference type="ARBA" id="ARBA00022777"/>
    </source>
</evidence>
<evidence type="ECO:0000259" key="12">
    <source>
        <dbReference type="PROSITE" id="PS50006"/>
    </source>
</evidence>
<keyword evidence="5" id="KW-0418">Kinase</keyword>
<dbReference type="Gene3D" id="3.30.200.20">
    <property type="entry name" value="Phosphorylase Kinase, domain 1"/>
    <property type="match status" value="1"/>
</dbReference>
<evidence type="ECO:0000256" key="6">
    <source>
        <dbReference type="ARBA" id="ARBA00022840"/>
    </source>
</evidence>
<evidence type="ECO:0000256" key="9">
    <source>
        <dbReference type="PIRSR" id="PIRSR630616-3"/>
    </source>
</evidence>
<dbReference type="InterPro" id="IPR008271">
    <property type="entry name" value="Ser/Thr_kinase_AS"/>
</dbReference>
<dbReference type="InterPro" id="IPR000719">
    <property type="entry name" value="Prot_kinase_dom"/>
</dbReference>
<evidence type="ECO:0000256" key="3">
    <source>
        <dbReference type="ARBA" id="ARBA00022679"/>
    </source>
</evidence>
<evidence type="ECO:0000313" key="14">
    <source>
        <dbReference type="EMBL" id="KAJ5218006.1"/>
    </source>
</evidence>
<evidence type="ECO:0000256" key="11">
    <source>
        <dbReference type="SAM" id="MobiDB-lite"/>
    </source>
</evidence>
<feature type="active site" description="Proton acceptor" evidence="7">
    <location>
        <position position="363"/>
    </location>
</feature>
<feature type="binding site" evidence="8 10">
    <location>
        <position position="268"/>
    </location>
    <ligand>
        <name>ATP</name>
        <dbReference type="ChEBI" id="CHEBI:30616"/>
    </ligand>
</feature>
<gene>
    <name evidence="14" type="ORF">N7498_000105</name>
</gene>
<evidence type="ECO:0000313" key="15">
    <source>
        <dbReference type="Proteomes" id="UP001150904"/>
    </source>
</evidence>
<dbReference type="FunFam" id="3.30.200.20:FF:000470">
    <property type="entry name" value="Serine/threonine-protein kinase RAD53"/>
    <property type="match status" value="1"/>
</dbReference>
<keyword evidence="15" id="KW-1185">Reference proteome</keyword>
<evidence type="ECO:0000256" key="2">
    <source>
        <dbReference type="ARBA" id="ARBA00022527"/>
    </source>
</evidence>
<dbReference type="Pfam" id="PF00069">
    <property type="entry name" value="Pkinase"/>
    <property type="match status" value="1"/>
</dbReference>
<protein>
    <submittedName>
        <fullName evidence="14">Uncharacterized protein</fullName>
    </submittedName>
</protein>
<dbReference type="OrthoDB" id="504170at2759"/>
<keyword evidence="4 8" id="KW-0547">Nucleotide-binding</keyword>
<evidence type="ECO:0000259" key="13">
    <source>
        <dbReference type="PROSITE" id="PS50011"/>
    </source>
</evidence>
<feature type="domain" description="Protein kinase" evidence="13">
    <location>
        <begin position="239"/>
        <end position="522"/>
    </location>
</feature>
<dbReference type="RefSeq" id="XP_058312579.1">
    <property type="nucleotide sequence ID" value="XM_058447168.1"/>
</dbReference>
<name>A0A9W9NDS6_9EURO</name>
<evidence type="ECO:0000256" key="8">
    <source>
        <dbReference type="PIRSR" id="PIRSR630616-2"/>
    </source>
</evidence>
<feature type="compositionally biased region" description="Polar residues" evidence="11">
    <location>
        <begin position="709"/>
        <end position="719"/>
    </location>
</feature>
<feature type="binding site" evidence="8">
    <location>
        <position position="383"/>
    </location>
    <ligand>
        <name>ATP</name>
        <dbReference type="ChEBI" id="CHEBI:30616"/>
    </ligand>
</feature>
<evidence type="ECO:0000256" key="4">
    <source>
        <dbReference type="ARBA" id="ARBA00022741"/>
    </source>
</evidence>
<feature type="domain" description="FHA" evidence="12">
    <location>
        <begin position="91"/>
        <end position="145"/>
    </location>
</feature>
<sequence>MEATQESTQPCADPRRVGMNNSGLQEQDLADIICILHPNSHAAHNAVAATASLGDQHILQRDVLEIETSETAALDVALRLSSDVHDLGAGFCFGRNKARCDVLLAVNDEAKRVSNSHFRIYLTGDGIIMLQDTSTNGTIVDNCRLRKSQKENSRMLTNGSVIQVVTGNQGSDEVRFVVRIPSREGFAMQYTQNILRYFERVQQAVTAAGHHKTRTGPPPVLSWSVANSHGMHWTGAPTYNVTGQIGKGAFATVYKLATKQHGAIFAAKELDKRRFMKNGILDQKVDNEMKIMKDLTHPNIVQYIDHHEHDRWIYIIMEYVPGGELSTYLSSHGKIPEEMVRTIARQLLRALHYCHKRRITHRDIKPDNILIASLDPLRVKLSDFGLSKVTQEETFLKTFCGTLLYCAPEVYPDYETYRRGELRKRRRVGDPPPKTSPYSQSVDMWSLGAVLYHVLSGVPPYSGRAEDRGVHMLRNIMESETDFDVLRHAGVSESGINFVAQLLNRDPFCRPTEKECFQHPWIAGVPDVDEYEDDDILAEPHEGLSVIGEAEEELDASQLSIRDDQAYTYGEAEESSSNEALAKKPRIEYIPTDVRYPSLPRIESFQDGQVVAEHHARRLFGEVTSSALRSSHALGNTGSWNQDEFDIEDFASSGESISDERSVYSIISLPEQPFGGTAPSLMGAENLVGRLNMNSSHPLLFPQTGPVNVISTRQASPGQTKDPALAGSMCRENAPSSDNVDVTPKAQPRQRSRRIEIDLPETGSERSSINAAQSTTYDPTSPPDAPQDAGFDPELATTLDAQTGQAIMEQFRTAEIEASEPIVHQPDWHAIPPSLSTDEFTKPPKLLGRLKSTPGSIFDLNIRLEKRLTSWGRGSSATFQHPDPMDVRIPAYALEVTFWVKGLESRIAEGKDWTQEPGVTAILSTKARKGIWVNGIELHKAGPEGLQFGNLYDGDIITIYRHKGAYLDLQCEFYHGESAQPRPEHEAGFVVRKALLGKADGANRMPVRTNQKKEAEE</sequence>
<dbReference type="SMART" id="SM00220">
    <property type="entry name" value="S_TKc"/>
    <property type="match status" value="1"/>
</dbReference>
<dbReference type="CDD" id="cd05117">
    <property type="entry name" value="STKc_CAMK"/>
    <property type="match status" value="1"/>
</dbReference>
<dbReference type="GO" id="GO:0005524">
    <property type="term" value="F:ATP binding"/>
    <property type="evidence" value="ECO:0007669"/>
    <property type="project" value="UniProtKB-UniRule"/>
</dbReference>
<dbReference type="GO" id="GO:0004674">
    <property type="term" value="F:protein serine/threonine kinase activity"/>
    <property type="evidence" value="ECO:0007669"/>
    <property type="project" value="UniProtKB-KW"/>
</dbReference>
<dbReference type="Pfam" id="PF00498">
    <property type="entry name" value="FHA"/>
    <property type="match status" value="1"/>
</dbReference>
<feature type="region of interest" description="Disordered" evidence="11">
    <location>
        <begin position="1"/>
        <end position="20"/>
    </location>
</feature>
<dbReference type="InterPro" id="IPR008984">
    <property type="entry name" value="SMAD_FHA_dom_sf"/>
</dbReference>
<dbReference type="Proteomes" id="UP001150904">
    <property type="component" value="Unassembled WGS sequence"/>
</dbReference>
<keyword evidence="3" id="KW-0808">Transferase</keyword>
<feature type="region of interest" description="Disordered" evidence="11">
    <location>
        <begin position="709"/>
        <end position="792"/>
    </location>
</feature>
<dbReference type="FunFam" id="1.10.510.10:FF:000861">
    <property type="entry name" value="Serine/threonine-protein kinase RAD53"/>
    <property type="match status" value="1"/>
</dbReference>
<proteinExistence type="inferred from homology"/>
<organism evidence="14 15">
    <name type="scientific">Penicillium cinerascens</name>
    <dbReference type="NCBI Taxonomy" id="70096"/>
    <lineage>
        <taxon>Eukaryota</taxon>
        <taxon>Fungi</taxon>
        <taxon>Dikarya</taxon>
        <taxon>Ascomycota</taxon>
        <taxon>Pezizomycotina</taxon>
        <taxon>Eurotiomycetes</taxon>
        <taxon>Eurotiomycetidae</taxon>
        <taxon>Eurotiales</taxon>
        <taxon>Aspergillaceae</taxon>
        <taxon>Penicillium</taxon>
    </lineage>
</organism>
<reference evidence="14" key="2">
    <citation type="journal article" date="2023" name="IMA Fungus">
        <title>Comparative genomic study of the Penicillium genus elucidates a diverse pangenome and 15 lateral gene transfer events.</title>
        <authorList>
            <person name="Petersen C."/>
            <person name="Sorensen T."/>
            <person name="Nielsen M.R."/>
            <person name="Sondergaard T.E."/>
            <person name="Sorensen J.L."/>
            <person name="Fitzpatrick D.A."/>
            <person name="Frisvad J.C."/>
            <person name="Nielsen K.L."/>
        </authorList>
    </citation>
    <scope>NUCLEOTIDE SEQUENCE</scope>
    <source>
        <strain evidence="14">IBT 15544</strain>
    </source>
</reference>
<comment type="caution">
    <text evidence="14">The sequence shown here is derived from an EMBL/GenBank/DDBJ whole genome shotgun (WGS) entry which is preliminary data.</text>
</comment>
<keyword evidence="6 8" id="KW-0067">ATP-binding</keyword>
<dbReference type="FunFam" id="2.60.200.20:FF:000065">
    <property type="entry name" value="Serine/threonine-protein kinase RAD53"/>
    <property type="match status" value="1"/>
</dbReference>